<dbReference type="Proteomes" id="UP000789525">
    <property type="component" value="Unassembled WGS sequence"/>
</dbReference>
<keyword evidence="2" id="KW-1185">Reference proteome</keyword>
<evidence type="ECO:0000313" key="1">
    <source>
        <dbReference type="EMBL" id="CAG8705336.1"/>
    </source>
</evidence>
<accession>A0ACA9PDK0</accession>
<gene>
    <name evidence="1" type="ORF">ACOLOM_LOCUS10430</name>
</gene>
<dbReference type="EMBL" id="CAJVPT010033579">
    <property type="protein sequence ID" value="CAG8705336.1"/>
    <property type="molecule type" value="Genomic_DNA"/>
</dbReference>
<comment type="caution">
    <text evidence="1">The sequence shown here is derived from an EMBL/GenBank/DDBJ whole genome shotgun (WGS) entry which is preliminary data.</text>
</comment>
<proteinExistence type="predicted"/>
<evidence type="ECO:0000313" key="2">
    <source>
        <dbReference type="Proteomes" id="UP000789525"/>
    </source>
</evidence>
<reference evidence="1" key="1">
    <citation type="submission" date="2021-06" db="EMBL/GenBank/DDBJ databases">
        <authorList>
            <person name="Kallberg Y."/>
            <person name="Tangrot J."/>
            <person name="Rosling A."/>
        </authorList>
    </citation>
    <scope>NUCLEOTIDE SEQUENCE</scope>
    <source>
        <strain evidence="1">CL356</strain>
    </source>
</reference>
<name>A0ACA9PDK0_9GLOM</name>
<sequence>EGVSRIFDDEDVDQRPQLTENDFVMAMANNENDMFSYFDSAFLRNWAGPEHWKLKRVARDAQNETNSETKERKKKEAFSIDFIGSDDVNELTIFASGGNSLILPKLAEHVPHGHRLPDDMHFSSKQLLHLFLKPDYMLKVRRRYEQIVESKKFFGDDFEVGETFWAEGNNNENEENTSFPDMTMVTAGDTFFQDDDGFEDEIIDEGEFGDNLVSQARRTKPEHIKFARTAKRIDVKKLKDNIWKTLPQEKGTRRSLTRNTQISDCDQDENLSATQEQIKDQRFTDVIKNLAKIYPEKKMKDISVPFCFICLLHLANEKNLSITVANEGLTELEIKKTEKDKEN</sequence>
<organism evidence="1 2">
    <name type="scientific">Acaulospora colombiana</name>
    <dbReference type="NCBI Taxonomy" id="27376"/>
    <lineage>
        <taxon>Eukaryota</taxon>
        <taxon>Fungi</taxon>
        <taxon>Fungi incertae sedis</taxon>
        <taxon>Mucoromycota</taxon>
        <taxon>Glomeromycotina</taxon>
        <taxon>Glomeromycetes</taxon>
        <taxon>Diversisporales</taxon>
        <taxon>Acaulosporaceae</taxon>
        <taxon>Acaulospora</taxon>
    </lineage>
</organism>
<protein>
    <submittedName>
        <fullName evidence="1">15990_t:CDS:1</fullName>
    </submittedName>
</protein>
<feature type="non-terminal residue" evidence="1">
    <location>
        <position position="1"/>
    </location>
</feature>